<comment type="caution">
    <text evidence="1">The sequence shown here is derived from an EMBL/GenBank/DDBJ whole genome shotgun (WGS) entry which is preliminary data.</text>
</comment>
<evidence type="ECO:0000313" key="1">
    <source>
        <dbReference type="EMBL" id="GAA4785245.1"/>
    </source>
</evidence>
<sequence>MTMSPGPGKPRVVITEQAETWDRDLDHFTTIGHRFGRVEPRRRIRDYVCALLAPDSPQEQLGAPRGAM</sequence>
<keyword evidence="2" id="KW-1185">Reference proteome</keyword>
<accession>A0ABP9ASU8</accession>
<dbReference type="EMBL" id="BAABJV010000011">
    <property type="protein sequence ID" value="GAA4785245.1"/>
    <property type="molecule type" value="Genomic_DNA"/>
</dbReference>
<dbReference type="Proteomes" id="UP001501147">
    <property type="component" value="Unassembled WGS sequence"/>
</dbReference>
<proteinExistence type="predicted"/>
<evidence type="ECO:0008006" key="3">
    <source>
        <dbReference type="Google" id="ProtNLM"/>
    </source>
</evidence>
<gene>
    <name evidence="1" type="ORF">GCM10023329_39750</name>
</gene>
<evidence type="ECO:0000313" key="2">
    <source>
        <dbReference type="Proteomes" id="UP001501147"/>
    </source>
</evidence>
<reference evidence="2" key="1">
    <citation type="journal article" date="2019" name="Int. J. Syst. Evol. Microbiol.">
        <title>The Global Catalogue of Microorganisms (GCM) 10K type strain sequencing project: providing services to taxonomists for standard genome sequencing and annotation.</title>
        <authorList>
            <consortium name="The Broad Institute Genomics Platform"/>
            <consortium name="The Broad Institute Genome Sequencing Center for Infectious Disease"/>
            <person name="Wu L."/>
            <person name="Ma J."/>
        </authorList>
    </citation>
    <scope>NUCLEOTIDE SEQUENCE [LARGE SCALE GENOMIC DNA]</scope>
    <source>
        <strain evidence="2">JCM 18324</strain>
    </source>
</reference>
<protein>
    <recommendedName>
        <fullName evidence="3">Transposase</fullName>
    </recommendedName>
</protein>
<name>A0ABP9ASU8_9ACTN</name>
<organism evidence="1 2">
    <name type="scientific">Streptomyces sanyensis</name>
    <dbReference type="NCBI Taxonomy" id="568869"/>
    <lineage>
        <taxon>Bacteria</taxon>
        <taxon>Bacillati</taxon>
        <taxon>Actinomycetota</taxon>
        <taxon>Actinomycetes</taxon>
        <taxon>Kitasatosporales</taxon>
        <taxon>Streptomycetaceae</taxon>
        <taxon>Streptomyces</taxon>
    </lineage>
</organism>